<dbReference type="SUPFAM" id="SSF50249">
    <property type="entry name" value="Nucleic acid-binding proteins"/>
    <property type="match status" value="1"/>
</dbReference>
<dbReference type="PROSITE" id="PS50862">
    <property type="entry name" value="AA_TRNA_LIGASE_II"/>
    <property type="match status" value="1"/>
</dbReference>
<evidence type="ECO:0000313" key="15">
    <source>
        <dbReference type="EMBL" id="EPY33848.1"/>
    </source>
</evidence>
<dbReference type="PRINTS" id="PR01042">
    <property type="entry name" value="TRNASYNTHASP"/>
</dbReference>
<accession>S9TZY4</accession>
<dbReference type="OrthoDB" id="372395at2759"/>
<dbReference type="CDD" id="cd04320">
    <property type="entry name" value="AspRS_cyto_N"/>
    <property type="match status" value="1"/>
</dbReference>
<dbReference type="PANTHER" id="PTHR43450">
    <property type="entry name" value="ASPARTYL-TRNA SYNTHETASE"/>
    <property type="match status" value="1"/>
</dbReference>
<evidence type="ECO:0000256" key="3">
    <source>
        <dbReference type="ARBA" id="ARBA00012841"/>
    </source>
</evidence>
<evidence type="ECO:0000313" key="16">
    <source>
        <dbReference type="Proteomes" id="UP000015354"/>
    </source>
</evidence>
<evidence type="ECO:0000256" key="7">
    <source>
        <dbReference type="ARBA" id="ARBA00022840"/>
    </source>
</evidence>
<keyword evidence="4" id="KW-0963">Cytoplasm</keyword>
<dbReference type="InterPro" id="IPR006195">
    <property type="entry name" value="aa-tRNA-synth_II"/>
</dbReference>
<evidence type="ECO:0000256" key="10">
    <source>
        <dbReference type="ARBA" id="ARBA00033155"/>
    </source>
</evidence>
<dbReference type="SUPFAM" id="SSF55681">
    <property type="entry name" value="Class II aaRS and biotin synthetases"/>
    <property type="match status" value="1"/>
</dbReference>
<feature type="compositionally biased region" description="Basic and acidic residues" evidence="12">
    <location>
        <begin position="13"/>
        <end position="34"/>
    </location>
</feature>
<evidence type="ECO:0000256" key="6">
    <source>
        <dbReference type="ARBA" id="ARBA00022741"/>
    </source>
</evidence>
<dbReference type="AlphaFoldDB" id="S9TZY4"/>
<comment type="similarity">
    <text evidence="2">Belongs to the class-II aminoacyl-tRNA synthetase family. Type 2 subfamily.</text>
</comment>
<dbReference type="Gene3D" id="3.30.930.10">
    <property type="entry name" value="Bira Bifunctional Protein, Domain 2"/>
    <property type="match status" value="1"/>
</dbReference>
<keyword evidence="6" id="KW-0547">Nucleotide-binding</keyword>
<dbReference type="EMBL" id="ATMH01008322">
    <property type="protein sequence ID" value="EPY22154.1"/>
    <property type="molecule type" value="Genomic_DNA"/>
</dbReference>
<evidence type="ECO:0000256" key="9">
    <source>
        <dbReference type="ARBA" id="ARBA00023146"/>
    </source>
</evidence>
<dbReference type="InterPro" id="IPR045864">
    <property type="entry name" value="aa-tRNA-synth_II/BPL/LPL"/>
</dbReference>
<evidence type="ECO:0000256" key="12">
    <source>
        <dbReference type="SAM" id="MobiDB-lite"/>
    </source>
</evidence>
<dbReference type="GO" id="GO:0006422">
    <property type="term" value="P:aspartyl-tRNA aminoacylation"/>
    <property type="evidence" value="ECO:0007669"/>
    <property type="project" value="InterPro"/>
</dbReference>
<dbReference type="InterPro" id="IPR004523">
    <property type="entry name" value="Asp-tRNA_synthase_2"/>
</dbReference>
<evidence type="ECO:0000256" key="5">
    <source>
        <dbReference type="ARBA" id="ARBA00022598"/>
    </source>
</evidence>
<comment type="caution">
    <text evidence="14">The sequence shown here is derived from an EMBL/GenBank/DDBJ whole genome shotgun (WGS) entry which is preliminary data.</text>
</comment>
<keyword evidence="7" id="KW-0067">ATP-binding</keyword>
<evidence type="ECO:0000256" key="2">
    <source>
        <dbReference type="ARBA" id="ARBA00005312"/>
    </source>
</evidence>
<dbReference type="InterPro" id="IPR012340">
    <property type="entry name" value="NA-bd_OB-fold"/>
</dbReference>
<dbReference type="GO" id="GO:0005524">
    <property type="term" value="F:ATP binding"/>
    <property type="evidence" value="ECO:0007669"/>
    <property type="project" value="UniProtKB-KW"/>
</dbReference>
<evidence type="ECO:0000256" key="8">
    <source>
        <dbReference type="ARBA" id="ARBA00022917"/>
    </source>
</evidence>
<keyword evidence="8" id="KW-0648">Protein biosynthesis</keyword>
<dbReference type="HAMAP" id="MF_02075">
    <property type="entry name" value="Asp_tRNA_synth_type2"/>
    <property type="match status" value="1"/>
</dbReference>
<evidence type="ECO:0000313" key="14">
    <source>
        <dbReference type="EMBL" id="EPY22154.1"/>
    </source>
</evidence>
<keyword evidence="5" id="KW-0436">Ligase</keyword>
<organism evidence="14 16">
    <name type="scientific">Strigomonas culicis</name>
    <dbReference type="NCBI Taxonomy" id="28005"/>
    <lineage>
        <taxon>Eukaryota</taxon>
        <taxon>Discoba</taxon>
        <taxon>Euglenozoa</taxon>
        <taxon>Kinetoplastea</taxon>
        <taxon>Metakinetoplastina</taxon>
        <taxon>Trypanosomatida</taxon>
        <taxon>Trypanosomatidae</taxon>
        <taxon>Strigomonadinae</taxon>
        <taxon>Strigomonas</taxon>
    </lineage>
</organism>
<dbReference type="NCBIfam" id="TIGR00458">
    <property type="entry name" value="aspS_nondisc"/>
    <property type="match status" value="1"/>
</dbReference>
<dbReference type="InterPro" id="IPR002312">
    <property type="entry name" value="Asp/Asn-tRNA-synth_IIb"/>
</dbReference>
<dbReference type="Pfam" id="PF00152">
    <property type="entry name" value="tRNA-synt_2"/>
    <property type="match status" value="1"/>
</dbReference>
<dbReference type="Gene3D" id="2.40.50.140">
    <property type="entry name" value="Nucleic acid-binding proteins"/>
    <property type="match status" value="1"/>
</dbReference>
<dbReference type="PANTHER" id="PTHR43450:SF1">
    <property type="entry name" value="ASPARTATE--TRNA LIGASE, CYTOPLASMIC"/>
    <property type="match status" value="1"/>
</dbReference>
<name>S9TZY4_9TRYP</name>
<keyword evidence="9 14" id="KW-0030">Aminoacyl-tRNA synthetase</keyword>
<evidence type="ECO:0000256" key="1">
    <source>
        <dbReference type="ARBA" id="ARBA00004496"/>
    </source>
</evidence>
<reference evidence="14 16" key="1">
    <citation type="journal article" date="2013" name="PLoS ONE">
        <title>Predicting the Proteins of Angomonas deanei, Strigomonas culicis and Their Respective Endosymbionts Reveals New Aspects of the Trypanosomatidae Family.</title>
        <authorList>
            <person name="Motta M.C."/>
            <person name="Martins A.C."/>
            <person name="de Souza S.S."/>
            <person name="Catta-Preta C.M."/>
            <person name="Silva R."/>
            <person name="Klein C.C."/>
            <person name="de Almeida L.G."/>
            <person name="de Lima Cunha O."/>
            <person name="Ciapina L.P."/>
            <person name="Brocchi M."/>
            <person name="Colabardini A.C."/>
            <person name="de Araujo Lima B."/>
            <person name="Machado C.R."/>
            <person name="de Almeida Soares C.M."/>
            <person name="Probst C.M."/>
            <person name="de Menezes C.B."/>
            <person name="Thompson C.E."/>
            <person name="Bartholomeu D.C."/>
            <person name="Gradia D.F."/>
            <person name="Pavoni D.P."/>
            <person name="Grisard E.C."/>
            <person name="Fantinatti-Garboggini F."/>
            <person name="Marchini F.K."/>
            <person name="Rodrigues-Luiz G.F."/>
            <person name="Wagner G."/>
            <person name="Goldman G.H."/>
            <person name="Fietto J.L."/>
            <person name="Elias M.C."/>
            <person name="Goldman M.H."/>
            <person name="Sagot M.F."/>
            <person name="Pereira M."/>
            <person name="Stoco P.H."/>
            <person name="de Mendonca-Neto R.P."/>
            <person name="Teixeira S.M."/>
            <person name="Maciel T.E."/>
            <person name="de Oliveira Mendes T.A."/>
            <person name="Urmenyi T.P."/>
            <person name="de Souza W."/>
            <person name="Schenkman S."/>
            <person name="de Vasconcelos A.T."/>
        </authorList>
    </citation>
    <scope>NUCLEOTIDE SEQUENCE [LARGE SCALE GENOMIC DNA]</scope>
</reference>
<comment type="subcellular location">
    <subcellularLocation>
        <location evidence="1">Cytoplasm</location>
    </subcellularLocation>
</comment>
<feature type="domain" description="Aminoacyl-transfer RNA synthetases class-II family profile" evidence="13">
    <location>
        <begin position="216"/>
        <end position="553"/>
    </location>
</feature>
<reference evidence="14" key="2">
    <citation type="submission" date="2013-03" db="EMBL/GenBank/DDBJ databases">
        <authorList>
            <person name="Motta M.C.M."/>
            <person name="Martins A.C.A."/>
            <person name="Preta C.M.C.C."/>
            <person name="Silva R."/>
            <person name="de Souza S.S."/>
            <person name="Klein C.C."/>
            <person name="de Almeida L.G.P."/>
            <person name="Cunha O.L."/>
            <person name="Colabardini A.C."/>
            <person name="Lima B.A."/>
            <person name="Machado C.R."/>
            <person name="Soares C.M.A."/>
            <person name="de Menezes C.B.A."/>
            <person name="Bartolomeu D.C."/>
            <person name="Grisard E.C."/>
            <person name="Fantinatti-Garboggini F."/>
            <person name="Rodrigues-Luiz G.F."/>
            <person name="Wagner G."/>
            <person name="Goldman G.H."/>
            <person name="Fietto J.L.R."/>
            <person name="Ciapina L.P."/>
            <person name="Brocchi M."/>
            <person name="Elias M.C."/>
            <person name="Goldman M.H.S."/>
            <person name="Sagot M.-F."/>
            <person name="Pereira M."/>
            <person name="Stoco P.H."/>
            <person name="Teixeira S.M.R."/>
            <person name="de Mendonca-Neto R.P."/>
            <person name="Maciel T.E.F."/>
            <person name="Mendes T.A.O."/>
            <person name="Urmenyi T.P."/>
            <person name="Teixeira M.M.G."/>
            <person name="de Camargo E.F.P."/>
            <person name="de Sousa W."/>
            <person name="Schenkman S."/>
            <person name="de Vasconcelos A.T.R."/>
        </authorList>
    </citation>
    <scope>NUCLEOTIDE SEQUENCE</scope>
</reference>
<dbReference type="GO" id="GO:0004815">
    <property type="term" value="F:aspartate-tRNA ligase activity"/>
    <property type="evidence" value="ECO:0007669"/>
    <property type="project" value="UniProtKB-EC"/>
</dbReference>
<dbReference type="Pfam" id="PF01336">
    <property type="entry name" value="tRNA_anti-codon"/>
    <property type="match status" value="1"/>
</dbReference>
<dbReference type="GO" id="GO:0005829">
    <property type="term" value="C:cytosol"/>
    <property type="evidence" value="ECO:0007669"/>
    <property type="project" value="TreeGrafter"/>
</dbReference>
<dbReference type="CDD" id="cd00776">
    <property type="entry name" value="AsxRS_core"/>
    <property type="match status" value="1"/>
</dbReference>
<dbReference type="GO" id="GO:0003723">
    <property type="term" value="F:RNA binding"/>
    <property type="evidence" value="ECO:0007669"/>
    <property type="project" value="TreeGrafter"/>
</dbReference>
<proteinExistence type="inferred from homology"/>
<evidence type="ECO:0000259" key="13">
    <source>
        <dbReference type="PROSITE" id="PS50862"/>
    </source>
</evidence>
<keyword evidence="16" id="KW-1185">Reference proteome</keyword>
<dbReference type="EC" id="6.1.1.12" evidence="3"/>
<dbReference type="InterPro" id="IPR004364">
    <property type="entry name" value="Aa-tRNA-synt_II"/>
</dbReference>
<evidence type="ECO:0000256" key="4">
    <source>
        <dbReference type="ARBA" id="ARBA00022490"/>
    </source>
</evidence>
<comment type="catalytic activity">
    <reaction evidence="11">
        <text>tRNA(Asp) + L-aspartate + ATP = L-aspartyl-tRNA(Asp) + AMP + diphosphate</text>
        <dbReference type="Rhea" id="RHEA:19649"/>
        <dbReference type="Rhea" id="RHEA-COMP:9660"/>
        <dbReference type="Rhea" id="RHEA-COMP:9678"/>
        <dbReference type="ChEBI" id="CHEBI:29991"/>
        <dbReference type="ChEBI" id="CHEBI:30616"/>
        <dbReference type="ChEBI" id="CHEBI:33019"/>
        <dbReference type="ChEBI" id="CHEBI:78442"/>
        <dbReference type="ChEBI" id="CHEBI:78516"/>
        <dbReference type="ChEBI" id="CHEBI:456215"/>
        <dbReference type="EC" id="6.1.1.12"/>
    </reaction>
</comment>
<gene>
    <name evidence="15" type="ORF">STCU_01918</name>
    <name evidence="14" type="ORF">STCU_08322</name>
</gene>
<dbReference type="Proteomes" id="UP000015354">
    <property type="component" value="Unassembled WGS sequence"/>
</dbReference>
<dbReference type="EMBL" id="ATMH01001918">
    <property type="protein sequence ID" value="EPY33848.1"/>
    <property type="molecule type" value="Genomic_DNA"/>
</dbReference>
<evidence type="ECO:0000256" key="11">
    <source>
        <dbReference type="ARBA" id="ARBA00047904"/>
    </source>
</evidence>
<feature type="region of interest" description="Disordered" evidence="12">
    <location>
        <begin position="1"/>
        <end position="34"/>
    </location>
</feature>
<dbReference type="InterPro" id="IPR004365">
    <property type="entry name" value="NA-bd_OB_tRNA"/>
</dbReference>
<sequence length="553" mass="62818">MSDPAAAPQPPAAEKKVNPKQAEKEARKAARLAEEKAKADEKAALLAQYADTFGTAELIQSLTYNSKTYITVPALSAALVDQTVLVRARVSTTRKKGKMAFMVLRDEHDSVQAMAAVDEKVPKEMIDFIGQVPCESIVEVQAHVCGTAQPITSTTHADIELKIEKIHVVSESQRTLPFTLEDATRREDEEGVKVNFDTRLATRWLDMRTPASNAIFRMQSRVCQYFRQYLIDNDFCEIHTPKIISAASEGGANVFKLGYFGRDAYLAQSPQLYKQMALQGDIPRVFEVGSVFRAENSNTHRHLTEFVGLDVEMRISEHYYEVLDVAEGLFNYMFEHLATHTKELEDICRQYPFEPLVWKIPEEKIRELGVGVISDRVEPTDQYKGRVHNLESRMLRLYYPDCIDLLNTVLTEKMSHVDDINTTNEKLLGKLVKERYGVDFFISDRFPSSVRPFYTMSCKDDERFTNSYDMFIRGEEISSGAQRIHVPELLLERAKSLQVDLTPCKDYVDAFRLGAWPHGGFGVGMERVVMLYLGLGNVRLVSMFPRDPQRVTP</sequence>
<dbReference type="GO" id="GO:0017101">
    <property type="term" value="C:aminoacyl-tRNA synthetase multienzyme complex"/>
    <property type="evidence" value="ECO:0007669"/>
    <property type="project" value="TreeGrafter"/>
</dbReference>
<protein>
    <recommendedName>
        <fullName evidence="3">aspartate--tRNA ligase</fullName>
        <ecNumber evidence="3">6.1.1.12</ecNumber>
    </recommendedName>
    <alternativeName>
        <fullName evidence="10">Aspartyl-tRNA synthetase</fullName>
    </alternativeName>
</protein>